<gene>
    <name evidence="17" type="ORF">LAMO00422_LOCUS20232</name>
</gene>
<evidence type="ECO:0000256" key="13">
    <source>
        <dbReference type="ARBA" id="ARBA00023244"/>
    </source>
</evidence>
<dbReference type="EC" id="1.3.3.4" evidence="5 15"/>
<evidence type="ECO:0000256" key="7">
    <source>
        <dbReference type="ARBA" id="ARBA00022630"/>
    </source>
</evidence>
<dbReference type="Pfam" id="PF01593">
    <property type="entry name" value="Amino_oxidase"/>
    <property type="match status" value="1"/>
</dbReference>
<evidence type="ECO:0000256" key="15">
    <source>
        <dbReference type="RuleBase" id="RU367069"/>
    </source>
</evidence>
<keyword evidence="6" id="KW-0150">Chloroplast</keyword>
<dbReference type="Gene3D" id="3.50.50.60">
    <property type="entry name" value="FAD/NAD(P)-binding domain"/>
    <property type="match status" value="1"/>
</dbReference>
<evidence type="ECO:0000256" key="11">
    <source>
        <dbReference type="ARBA" id="ARBA00023002"/>
    </source>
</evidence>
<comment type="function">
    <text evidence="1 15">Catalyzes the 6-electron oxidation of protoporphyrinogen-IX to form protoporphyrin-IX.</text>
</comment>
<evidence type="ECO:0000256" key="4">
    <source>
        <dbReference type="ARBA" id="ARBA00010551"/>
    </source>
</evidence>
<sequence length="540" mass="58769">MGSFARSKRGVRVQAGEGVPMEEVEAVVVGSGVSGSSLAFHLKQSGVNVVCAEANSRVGGNLISKKNEEGFQWEEGPNTFQPTPQIMRFAHDLGIANDLVFANPTLPRLVFWDDKLWPLPMKPQDAVFNFGLISWPGKIRAGLGAMGIPPFYQPPPEGKEESIEEFVTRHLGEETFTKVIDPFVSGVYAGDPKKLAIRGALKKIYALEQLSFNGGFIPGAAVRIKQKKEEEDSEQFKKEWREGVDLMPPGGALGSFRDGLIQMAEATEKALNQDGQNRMRVGWKLKEIEKDDQGMYTALFDTPSGERGLRAPALSITAPAHRAKPFLQKVAPDAGELLEKIYYPPVASVTLAYPTSALKPEAPGVSETGKLQGFGHLIPRKAAAKAGVRTLGTIWSSSLFPYRAPEGYEMLLCYIGGSRDVAIGKMDEEEIYKQCDQDIRKVLLKDGWDGEVKKLGIRVWPTAIPQYEKGHLDVLENIQKNCPSGLFLGGNYKTGVAFGDCVDFGIQEAKKISSYLKKKVAAIPAGELATAKAGKVATAA</sequence>
<keyword evidence="8" id="KW-0934">Plastid</keyword>
<comment type="subcellular location">
    <subcellularLocation>
        <location evidence="15">Mitochondrion inner membrane</location>
    </subcellularLocation>
    <subcellularLocation>
        <location evidence="2">Plastid</location>
        <location evidence="2">Chloroplast</location>
    </subcellularLocation>
</comment>
<evidence type="ECO:0000256" key="9">
    <source>
        <dbReference type="ARBA" id="ARBA00022827"/>
    </source>
</evidence>
<evidence type="ECO:0000256" key="3">
    <source>
        <dbReference type="ARBA" id="ARBA00005073"/>
    </source>
</evidence>
<evidence type="ECO:0000256" key="14">
    <source>
        <dbReference type="ARBA" id="ARBA00047554"/>
    </source>
</evidence>
<evidence type="ECO:0000259" key="16">
    <source>
        <dbReference type="Pfam" id="PF01593"/>
    </source>
</evidence>
<dbReference type="InterPro" id="IPR036188">
    <property type="entry name" value="FAD/NAD-bd_sf"/>
</dbReference>
<dbReference type="GO" id="GO:0004729">
    <property type="term" value="F:oxygen-dependent protoporphyrinogen oxidase activity"/>
    <property type="evidence" value="ECO:0007669"/>
    <property type="project" value="UniProtKB-UniRule"/>
</dbReference>
<keyword evidence="7 15" id="KW-0285">Flavoprotein</keyword>
<comment type="pathway">
    <text evidence="3 15">Porphyrin-containing compound metabolism; protoporphyrin-IX biosynthesis; protoporphyrin-IX from protoporphyrinogen-IX: step 1/1.</text>
</comment>
<evidence type="ECO:0000313" key="17">
    <source>
        <dbReference type="EMBL" id="CAD8461274.1"/>
    </source>
</evidence>
<dbReference type="UniPathway" id="UPA00251">
    <property type="reaction ID" value="UER00324"/>
</dbReference>
<dbReference type="InterPro" id="IPR004572">
    <property type="entry name" value="Protoporphyrinogen_oxidase"/>
</dbReference>
<dbReference type="SUPFAM" id="SSF54373">
    <property type="entry name" value="FAD-linked reductases, C-terminal domain"/>
    <property type="match status" value="1"/>
</dbReference>
<keyword evidence="11 15" id="KW-0560">Oxidoreductase</keyword>
<evidence type="ECO:0000256" key="1">
    <source>
        <dbReference type="ARBA" id="ARBA00002600"/>
    </source>
</evidence>
<dbReference type="InterPro" id="IPR050464">
    <property type="entry name" value="Zeta_carotene_desat/Oxidored"/>
</dbReference>
<dbReference type="NCBIfam" id="TIGR00562">
    <property type="entry name" value="proto_IX_ox"/>
    <property type="match status" value="1"/>
</dbReference>
<protein>
    <recommendedName>
        <fullName evidence="5 15">Protoporphyrinogen oxidase</fullName>
        <ecNumber evidence="5 15">1.3.3.4</ecNumber>
    </recommendedName>
</protein>
<dbReference type="EMBL" id="HBEM01029682">
    <property type="protein sequence ID" value="CAD8461274.1"/>
    <property type="molecule type" value="Transcribed_RNA"/>
</dbReference>
<reference evidence="17" key="1">
    <citation type="submission" date="2021-01" db="EMBL/GenBank/DDBJ databases">
        <authorList>
            <person name="Corre E."/>
            <person name="Pelletier E."/>
            <person name="Niang G."/>
            <person name="Scheremetjew M."/>
            <person name="Finn R."/>
            <person name="Kale V."/>
            <person name="Holt S."/>
            <person name="Cochrane G."/>
            <person name="Meng A."/>
            <person name="Brown T."/>
            <person name="Cohen L."/>
        </authorList>
    </citation>
    <scope>NUCLEOTIDE SEQUENCE</scope>
    <source>
        <strain evidence="17">CCMP2058</strain>
    </source>
</reference>
<feature type="domain" description="Amine oxidase" evidence="16">
    <location>
        <begin position="34"/>
        <end position="512"/>
    </location>
</feature>
<evidence type="ECO:0000256" key="2">
    <source>
        <dbReference type="ARBA" id="ARBA00004229"/>
    </source>
</evidence>
<dbReference type="PANTHER" id="PTHR42923">
    <property type="entry name" value="PROTOPORPHYRINOGEN OXIDASE"/>
    <property type="match status" value="1"/>
</dbReference>
<proteinExistence type="inferred from homology"/>
<dbReference type="GO" id="GO:0009507">
    <property type="term" value="C:chloroplast"/>
    <property type="evidence" value="ECO:0007669"/>
    <property type="project" value="UniProtKB-SubCell"/>
</dbReference>
<accession>A0A7S0H584</accession>
<dbReference type="PANTHER" id="PTHR42923:SF3">
    <property type="entry name" value="PROTOPORPHYRINOGEN OXIDASE"/>
    <property type="match status" value="1"/>
</dbReference>
<comment type="similarity">
    <text evidence="4 15">Belongs to the protoporphyrinogen/coproporphyrinogen oxidase family. Protoporphyrinogen oxidase subfamily.</text>
</comment>
<comment type="catalytic activity">
    <reaction evidence="14 15">
        <text>protoporphyrinogen IX + 3 O2 = protoporphyrin IX + 3 H2O2</text>
        <dbReference type="Rhea" id="RHEA:25576"/>
        <dbReference type="ChEBI" id="CHEBI:15379"/>
        <dbReference type="ChEBI" id="CHEBI:16240"/>
        <dbReference type="ChEBI" id="CHEBI:57306"/>
        <dbReference type="ChEBI" id="CHEBI:57307"/>
        <dbReference type="EC" id="1.3.3.4"/>
    </reaction>
</comment>
<evidence type="ECO:0000256" key="12">
    <source>
        <dbReference type="ARBA" id="ARBA00023133"/>
    </source>
</evidence>
<evidence type="ECO:0000256" key="6">
    <source>
        <dbReference type="ARBA" id="ARBA00022528"/>
    </source>
</evidence>
<evidence type="ECO:0000256" key="5">
    <source>
        <dbReference type="ARBA" id="ARBA00012867"/>
    </source>
</evidence>
<comment type="cofactor">
    <cofactor evidence="15">
        <name>FAD</name>
        <dbReference type="ChEBI" id="CHEBI:57692"/>
    </cofactor>
    <text evidence="15">Binds 1 FAD per subunit.</text>
</comment>
<evidence type="ECO:0000256" key="10">
    <source>
        <dbReference type="ARBA" id="ARBA00022946"/>
    </source>
</evidence>
<name>A0A7S0H584_9EUKA</name>
<keyword evidence="12 15" id="KW-0350">Heme biosynthesis</keyword>
<dbReference type="GO" id="GO:0006782">
    <property type="term" value="P:protoporphyrinogen IX biosynthetic process"/>
    <property type="evidence" value="ECO:0007669"/>
    <property type="project" value="UniProtKB-UniRule"/>
</dbReference>
<dbReference type="Gene3D" id="1.10.3110.10">
    <property type="entry name" value="protoporphyrinogen ix oxidase, domain 3"/>
    <property type="match status" value="1"/>
</dbReference>
<keyword evidence="13 15" id="KW-0627">Porphyrin biosynthesis</keyword>
<dbReference type="AlphaFoldDB" id="A0A7S0H584"/>
<keyword evidence="10" id="KW-0809">Transit peptide</keyword>
<dbReference type="Gene3D" id="3.90.660.20">
    <property type="entry name" value="Protoporphyrinogen oxidase, mitochondrial, domain 2"/>
    <property type="match status" value="1"/>
</dbReference>
<dbReference type="InterPro" id="IPR002937">
    <property type="entry name" value="Amino_oxidase"/>
</dbReference>
<evidence type="ECO:0000256" key="8">
    <source>
        <dbReference type="ARBA" id="ARBA00022640"/>
    </source>
</evidence>
<dbReference type="SUPFAM" id="SSF51905">
    <property type="entry name" value="FAD/NAD(P)-binding domain"/>
    <property type="match status" value="1"/>
</dbReference>
<dbReference type="GO" id="GO:0005743">
    <property type="term" value="C:mitochondrial inner membrane"/>
    <property type="evidence" value="ECO:0007669"/>
    <property type="project" value="UniProtKB-SubCell"/>
</dbReference>
<dbReference type="FunFam" id="1.10.3110.10:FF:000002">
    <property type="entry name" value="Protoporphyrinogen oxidase"/>
    <property type="match status" value="1"/>
</dbReference>
<keyword evidence="9 15" id="KW-0274">FAD</keyword>
<organism evidence="17">
    <name type="scientific">Amorphochlora amoebiformis</name>
    <dbReference type="NCBI Taxonomy" id="1561963"/>
    <lineage>
        <taxon>Eukaryota</taxon>
        <taxon>Sar</taxon>
        <taxon>Rhizaria</taxon>
        <taxon>Cercozoa</taxon>
        <taxon>Chlorarachniophyceae</taxon>
        <taxon>Amorphochlora</taxon>
    </lineage>
</organism>